<feature type="transmembrane region" description="Helical" evidence="1">
    <location>
        <begin position="69"/>
        <end position="89"/>
    </location>
</feature>
<evidence type="ECO:0000313" key="3">
    <source>
        <dbReference type="Proteomes" id="UP000230790"/>
    </source>
</evidence>
<keyword evidence="1" id="KW-1133">Transmembrane helix</keyword>
<keyword evidence="1" id="KW-0472">Membrane</keyword>
<keyword evidence="1" id="KW-0812">Transmembrane</keyword>
<proteinExistence type="predicted"/>
<comment type="caution">
    <text evidence="2">The sequence shown here is derived from an EMBL/GenBank/DDBJ whole genome shotgun (WGS) entry which is preliminary data.</text>
</comment>
<accession>A0A2M8Q6M8</accession>
<feature type="non-terminal residue" evidence="2">
    <location>
        <position position="1"/>
    </location>
</feature>
<name>A0A2M8Q6M8_9CHLR</name>
<evidence type="ECO:0000313" key="2">
    <source>
        <dbReference type="EMBL" id="PJF45462.1"/>
    </source>
</evidence>
<feature type="transmembrane region" description="Helical" evidence="1">
    <location>
        <begin position="35"/>
        <end position="57"/>
    </location>
</feature>
<gene>
    <name evidence="2" type="ORF">CUN48_18760</name>
</gene>
<dbReference type="EMBL" id="PGTN01001067">
    <property type="protein sequence ID" value="PJF45462.1"/>
    <property type="molecule type" value="Genomic_DNA"/>
</dbReference>
<reference evidence="2 3" key="1">
    <citation type="submission" date="2017-11" db="EMBL/GenBank/DDBJ databases">
        <title>Evolution of Phototrophy in the Chloroflexi Phylum Driven by Horizontal Gene Transfer.</title>
        <authorList>
            <person name="Ward L.M."/>
            <person name="Hemp J."/>
            <person name="Shih P.M."/>
            <person name="Mcglynn S.E."/>
            <person name="Fischer W."/>
        </authorList>
    </citation>
    <scope>NUCLEOTIDE SEQUENCE [LARGE SCALE GENOMIC DNA]</scope>
    <source>
        <strain evidence="2">JP3_7</strain>
    </source>
</reference>
<sequence>LGALVLGFGMNAFGFDVAYLLAPGYRQFQAQERHAVIVTFALCVLAAYGAGLLLCPLRSRARLRLWRAARGLGLWGAVAFSALIGLLVAQRLAGDPAQATLSTVADKFALIVLGLLGTAALFA</sequence>
<dbReference type="Proteomes" id="UP000230790">
    <property type="component" value="Unassembled WGS sequence"/>
</dbReference>
<protein>
    <submittedName>
        <fullName evidence="2">Uncharacterized protein</fullName>
    </submittedName>
</protein>
<feature type="non-terminal residue" evidence="2">
    <location>
        <position position="123"/>
    </location>
</feature>
<dbReference type="AlphaFoldDB" id="A0A2M8Q6M8"/>
<evidence type="ECO:0000256" key="1">
    <source>
        <dbReference type="SAM" id="Phobius"/>
    </source>
</evidence>
<feature type="transmembrane region" description="Helical" evidence="1">
    <location>
        <begin position="101"/>
        <end position="122"/>
    </location>
</feature>
<organism evidence="2 3">
    <name type="scientific">Candidatus Thermofonsia Clade 3 bacterium</name>
    <dbReference type="NCBI Taxonomy" id="2364212"/>
    <lineage>
        <taxon>Bacteria</taxon>
        <taxon>Bacillati</taxon>
        <taxon>Chloroflexota</taxon>
        <taxon>Candidatus Thermofontia</taxon>
        <taxon>Candidatus Thermofonsia Clade 3</taxon>
    </lineage>
</organism>